<dbReference type="RefSeq" id="WP_076524881.1">
    <property type="nucleotide sequence ID" value="NZ_CP048103.1"/>
</dbReference>
<dbReference type="OrthoDB" id="2990201at2"/>
<protein>
    <recommendedName>
        <fullName evidence="4">DUF4829 domain-containing protein</fullName>
    </recommendedName>
</protein>
<reference evidence="3" key="1">
    <citation type="submission" date="2017-01" db="EMBL/GenBank/DDBJ databases">
        <authorList>
            <person name="Varghese N."/>
            <person name="Submissions S."/>
        </authorList>
    </citation>
    <scope>NUCLEOTIDE SEQUENCE [LARGE SCALE GENOMIC DNA]</scope>
    <source>
        <strain evidence="3">DSM 45196</strain>
    </source>
</reference>
<evidence type="ECO:0000313" key="2">
    <source>
        <dbReference type="EMBL" id="SIS81714.1"/>
    </source>
</evidence>
<organism evidence="2 3">
    <name type="scientific">Kroppenstedtia eburnea</name>
    <dbReference type="NCBI Taxonomy" id="714067"/>
    <lineage>
        <taxon>Bacteria</taxon>
        <taxon>Bacillati</taxon>
        <taxon>Bacillota</taxon>
        <taxon>Bacilli</taxon>
        <taxon>Bacillales</taxon>
        <taxon>Thermoactinomycetaceae</taxon>
        <taxon>Kroppenstedtia</taxon>
    </lineage>
</organism>
<dbReference type="Proteomes" id="UP000186795">
    <property type="component" value="Unassembled WGS sequence"/>
</dbReference>
<keyword evidence="1" id="KW-0732">Signal</keyword>
<feature type="chain" id="PRO_5038557813" description="DUF4829 domain-containing protein" evidence="1">
    <location>
        <begin position="22"/>
        <end position="155"/>
    </location>
</feature>
<gene>
    <name evidence="2" type="ORF">SAMN05421790_105236</name>
</gene>
<dbReference type="PROSITE" id="PS51257">
    <property type="entry name" value="PROKAR_LIPOPROTEIN"/>
    <property type="match status" value="1"/>
</dbReference>
<sequence length="155" mass="18200">MKKYGILFLTLLLGLASGGCGNNLSGPEKTAVRFYKEVWVEGDLNHSSRLLDRQRSRKELGWRVEQTKTSKQKNPPILITISPTDSQMMTKTIWIHRPSDKRDFRVKLRRTARGWKVVNFQQNYDNRRGGYIGNDAFQRYVREYPGLKWKRVEKP</sequence>
<evidence type="ECO:0000256" key="1">
    <source>
        <dbReference type="SAM" id="SignalP"/>
    </source>
</evidence>
<dbReference type="AlphaFoldDB" id="A0A1N7M6K7"/>
<keyword evidence="3" id="KW-1185">Reference proteome</keyword>
<evidence type="ECO:0000313" key="3">
    <source>
        <dbReference type="Proteomes" id="UP000186795"/>
    </source>
</evidence>
<name>A0A1N7M6K7_9BACL</name>
<evidence type="ECO:0008006" key="4">
    <source>
        <dbReference type="Google" id="ProtNLM"/>
    </source>
</evidence>
<proteinExistence type="predicted"/>
<accession>A0A1N7M6K7</accession>
<dbReference type="EMBL" id="FTOD01000005">
    <property type="protein sequence ID" value="SIS81714.1"/>
    <property type="molecule type" value="Genomic_DNA"/>
</dbReference>
<feature type="signal peptide" evidence="1">
    <location>
        <begin position="1"/>
        <end position="21"/>
    </location>
</feature>